<proteinExistence type="predicted"/>
<dbReference type="GO" id="GO:0016747">
    <property type="term" value="F:acyltransferase activity, transferring groups other than amino-acyl groups"/>
    <property type="evidence" value="ECO:0007669"/>
    <property type="project" value="InterPro"/>
</dbReference>
<dbReference type="PANTHER" id="PTHR43328:SF1">
    <property type="entry name" value="N-ACETYLTRANSFERASE DOMAIN-CONTAINING PROTEIN"/>
    <property type="match status" value="1"/>
</dbReference>
<organism evidence="2">
    <name type="scientific">Psilocybe cubensis</name>
    <name type="common">Psychedelic mushroom</name>
    <name type="synonym">Stropharia cubensis</name>
    <dbReference type="NCBI Taxonomy" id="181762"/>
    <lineage>
        <taxon>Eukaryota</taxon>
        <taxon>Fungi</taxon>
        <taxon>Dikarya</taxon>
        <taxon>Basidiomycota</taxon>
        <taxon>Agaricomycotina</taxon>
        <taxon>Agaricomycetes</taxon>
        <taxon>Agaricomycetidae</taxon>
        <taxon>Agaricales</taxon>
        <taxon>Agaricineae</taxon>
        <taxon>Strophariaceae</taxon>
        <taxon>Psilocybe</taxon>
    </lineage>
</organism>
<dbReference type="PANTHER" id="PTHR43328">
    <property type="entry name" value="ACETYLTRANSFERASE-RELATED"/>
    <property type="match status" value="1"/>
</dbReference>
<gene>
    <name evidence="2" type="ORF">JR316_000464</name>
</gene>
<dbReference type="EMBL" id="JAFIQS010000001">
    <property type="protein sequence ID" value="KAG5173807.1"/>
    <property type="molecule type" value="Genomic_DNA"/>
</dbReference>
<evidence type="ECO:0000259" key="1">
    <source>
        <dbReference type="Pfam" id="PF13302"/>
    </source>
</evidence>
<evidence type="ECO:0000313" key="2">
    <source>
        <dbReference type="EMBL" id="KAG5173807.1"/>
    </source>
</evidence>
<sequence length="245" mass="28138">MPVDQFFPLERNPLTQEPFLRLRQHKNVIMTPMRWDDAPHIAALLNDPRVYKWLMYTPYPYTHEDGEEWIQLTKPKLDAILQELQIAQGQDELKIVGGAPICSIREIQEDGTDKYIGSLDIIRCLEVALLDVDTKEAQQKADRNKILGKGDPDIIWSFGDYLAPSHHGQGIMTDAINTLLHDWAIPRMNVHRIICSAFLGNRGSVRVFEKNGFVMTRTIQEHAVVRGELRGSHILEWTMEESKKS</sequence>
<dbReference type="AlphaFoldDB" id="A0A8H8CPB7"/>
<dbReference type="InterPro" id="IPR000182">
    <property type="entry name" value="GNAT_dom"/>
</dbReference>
<dbReference type="OrthoDB" id="630895at2759"/>
<dbReference type="Pfam" id="PF13302">
    <property type="entry name" value="Acetyltransf_3"/>
    <property type="match status" value="1"/>
</dbReference>
<dbReference type="InterPro" id="IPR016181">
    <property type="entry name" value="Acyl_CoA_acyltransferase"/>
</dbReference>
<comment type="caution">
    <text evidence="2">The sequence shown here is derived from an EMBL/GenBank/DDBJ whole genome shotgun (WGS) entry which is preliminary data.</text>
</comment>
<reference evidence="2" key="1">
    <citation type="submission" date="2021-02" db="EMBL/GenBank/DDBJ databases">
        <title>Psilocybe cubensis genome.</title>
        <authorList>
            <person name="Mckernan K.J."/>
            <person name="Crawford S."/>
            <person name="Trippe A."/>
            <person name="Kane L.T."/>
            <person name="Mclaughlin S."/>
        </authorList>
    </citation>
    <scope>NUCLEOTIDE SEQUENCE [LARGE SCALE GENOMIC DNA]</scope>
    <source>
        <strain evidence="2">MGC-MH-2018</strain>
    </source>
</reference>
<accession>A0A8H8CPB7</accession>
<feature type="domain" description="N-acetyltransferase" evidence="1">
    <location>
        <begin position="156"/>
        <end position="214"/>
    </location>
</feature>
<protein>
    <recommendedName>
        <fullName evidence="1">N-acetyltransferase domain-containing protein</fullName>
    </recommendedName>
</protein>
<name>A0A8H8CPB7_PSICU</name>
<dbReference type="Gene3D" id="3.40.630.30">
    <property type="match status" value="1"/>
</dbReference>
<dbReference type="SUPFAM" id="SSF55729">
    <property type="entry name" value="Acyl-CoA N-acyltransferases (Nat)"/>
    <property type="match status" value="1"/>
</dbReference>